<dbReference type="EMBL" id="CP062796">
    <property type="protein sequence ID" value="QUL97836.1"/>
    <property type="molecule type" value="Genomic_DNA"/>
</dbReference>
<dbReference type="GO" id="GO:0009330">
    <property type="term" value="C:DNA topoisomerase type II (double strand cut, ATP-hydrolyzing) complex"/>
    <property type="evidence" value="ECO:0007669"/>
    <property type="project" value="TreeGrafter"/>
</dbReference>
<keyword evidence="6 9" id="KW-0238">DNA-binding</keyword>
<gene>
    <name evidence="9 12" type="primary">gyrA</name>
    <name evidence="12" type="ORF">IMF26_06995</name>
</gene>
<evidence type="ECO:0000256" key="5">
    <source>
        <dbReference type="ARBA" id="ARBA00023029"/>
    </source>
</evidence>
<evidence type="ECO:0000256" key="2">
    <source>
        <dbReference type="ARBA" id="ARBA00008263"/>
    </source>
</evidence>
<evidence type="ECO:0000313" key="12">
    <source>
        <dbReference type="EMBL" id="QUL97836.1"/>
    </source>
</evidence>
<keyword evidence="3 9" id="KW-0547">Nucleotide-binding</keyword>
<dbReference type="Pfam" id="PF03989">
    <property type="entry name" value="DNA_gyraseA_C"/>
    <property type="match status" value="6"/>
</dbReference>
<dbReference type="GO" id="GO:0003677">
    <property type="term" value="F:DNA binding"/>
    <property type="evidence" value="ECO:0007669"/>
    <property type="project" value="UniProtKB-UniRule"/>
</dbReference>
<protein>
    <recommendedName>
        <fullName evidence="9">DNA gyrase subunit A</fullName>
        <ecNumber evidence="9">5.6.2.2</ecNumber>
    </recommendedName>
</protein>
<evidence type="ECO:0000259" key="11">
    <source>
        <dbReference type="PROSITE" id="PS52040"/>
    </source>
</evidence>
<dbReference type="NCBIfam" id="TIGR01063">
    <property type="entry name" value="gyrA"/>
    <property type="match status" value="1"/>
</dbReference>
<evidence type="ECO:0000256" key="4">
    <source>
        <dbReference type="ARBA" id="ARBA00022840"/>
    </source>
</evidence>
<dbReference type="Gene3D" id="2.120.10.90">
    <property type="entry name" value="DNA gyrase/topoisomerase IV, subunit A, C-terminal"/>
    <property type="match status" value="1"/>
</dbReference>
<accession>A0AAT9L9U4</accession>
<dbReference type="InterPro" id="IPR005743">
    <property type="entry name" value="GyrA"/>
</dbReference>
<keyword evidence="9" id="KW-0963">Cytoplasm</keyword>
<dbReference type="PANTHER" id="PTHR43493">
    <property type="entry name" value="DNA GYRASE/TOPOISOMERASE SUBUNIT A"/>
    <property type="match status" value="1"/>
</dbReference>
<evidence type="ECO:0000256" key="10">
    <source>
        <dbReference type="PROSITE-ProRule" id="PRU01384"/>
    </source>
</evidence>
<comment type="subunit">
    <text evidence="8">Heterotetramer composed of ParC and ParE.</text>
</comment>
<evidence type="ECO:0000256" key="7">
    <source>
        <dbReference type="ARBA" id="ARBA00023235"/>
    </source>
</evidence>
<dbReference type="InterPro" id="IPR013760">
    <property type="entry name" value="Topo_IIA-like_dom_sf"/>
</dbReference>
<dbReference type="InterPro" id="IPR006691">
    <property type="entry name" value="GyrA/parC_rep"/>
</dbReference>
<keyword evidence="5 9" id="KW-0799">Topoisomerase</keyword>
<dbReference type="GO" id="GO:0034335">
    <property type="term" value="F:DNA negative supercoiling activity"/>
    <property type="evidence" value="ECO:0007669"/>
    <property type="project" value="UniProtKB-ARBA"/>
</dbReference>
<evidence type="ECO:0000256" key="3">
    <source>
        <dbReference type="ARBA" id="ARBA00022741"/>
    </source>
</evidence>
<dbReference type="Gene3D" id="3.90.199.10">
    <property type="entry name" value="Topoisomerase II, domain 5"/>
    <property type="match status" value="1"/>
</dbReference>
<reference evidence="12" key="1">
    <citation type="submission" date="2020-10" db="EMBL/GenBank/DDBJ databases">
        <authorList>
            <person name="Kadnikov V."/>
            <person name="Beletsky A.V."/>
            <person name="Mardanov A.V."/>
            <person name="Karnachuk O.V."/>
            <person name="Ravin N.V."/>
        </authorList>
    </citation>
    <scope>NUCLEOTIDE SEQUENCE</scope>
    <source>
        <strain evidence="12">Bu02</strain>
    </source>
</reference>
<dbReference type="InterPro" id="IPR013758">
    <property type="entry name" value="Topo_IIA_A/C_ab"/>
</dbReference>
<dbReference type="FunFam" id="3.30.1360.40:FF:000002">
    <property type="entry name" value="DNA gyrase subunit A"/>
    <property type="match status" value="1"/>
</dbReference>
<feature type="active site" description="O-(5'-phospho-DNA)-tyrosine intermediate" evidence="9 10">
    <location>
        <position position="122"/>
    </location>
</feature>
<dbReference type="InterPro" id="IPR050220">
    <property type="entry name" value="Type_II_DNA_Topoisomerases"/>
</dbReference>
<dbReference type="NCBIfam" id="NF004043">
    <property type="entry name" value="PRK05560.1"/>
    <property type="match status" value="1"/>
</dbReference>
<dbReference type="CDD" id="cd00187">
    <property type="entry name" value="TOP4c"/>
    <property type="match status" value="1"/>
</dbReference>
<comment type="catalytic activity">
    <reaction evidence="1 9 10">
        <text>ATP-dependent breakage, passage and rejoining of double-stranded DNA.</text>
        <dbReference type="EC" id="5.6.2.2"/>
    </reaction>
</comment>
<sequence length="806" mass="89546">MADIALRVVETPIEEEMKRSYIDYSMSVIVSRALPDVRDGLKPVQRRIIYSMDELGVRHDKPHKKAARLVGETMGKYHPHGDMAIYDALVRLAQPFNMRYPLVDGHGNFGSIDGDAPAAMRYTEARLTAIAEELLVDIDKDTVDFMPNFDDTLKEPVVLPSRIPNLLVNGSSGIAVGMATNIPPHNLGEVVDALVALIDNPEIDSMGLMKFIKGPDFPTGGLVVGIEAVKALYATGRGIITLRAKTRIEREKSGRQSIVVDELPYQVNKARLIESIAELVRDKKIQGVTDLRDESDKSGLRVVIEVRKDVEPEVVLNQLFRHTALETSFGGIMLALVDGKPQVLDLKGILWHYILHRKDVVTRRTRFELRKAEERAHILAGLEIALDNLDEVIALIRSSGSPDEARKGLMERFGLDEVQARAILDMKLERLTRLERDKIIEERRNLLKEIEYLRAVLSSESLLMGIIRKELEDIKKAYADERRTRIVETVEQIKEEELIVEEEVSVILTGMGYIKRMPLSTYRSQRRGGLGATAMQTREEDWVEKVVSTTTRESLLLFTNQGKAYWLKVFDVPEAGRQGKGYLVSKMVSLGADERVTALIPVRPDSKGDLFFMTRNGMCKRTPLEEFSSIRKTGIKAINLKEGDSLILARLVQPGDEVLTVTAGGKALRMKVDDVRPMGRDAAGVIGMRLSEGDYIVGADRVTPGGMVLLVSAYGYGKLTPLDEFPLHKRGGSGVTALKVTEKSGSLAVMRVVSLKDEAILVTAEGVAIRIKLSQVKVAHRPALGVRLMKIEPPDRLSACSILEGE</sequence>
<dbReference type="Gene3D" id="1.10.268.10">
    <property type="entry name" value="Topoisomerase, domain 3"/>
    <property type="match status" value="1"/>
</dbReference>
<dbReference type="PANTHER" id="PTHR43493:SF5">
    <property type="entry name" value="DNA GYRASE SUBUNIT A, CHLOROPLASTIC_MITOCHONDRIAL"/>
    <property type="match status" value="1"/>
</dbReference>
<dbReference type="FunFam" id="2.120.10.90:FF:000005">
    <property type="entry name" value="DNA topoisomerase 4 subunit A"/>
    <property type="match status" value="1"/>
</dbReference>
<keyword evidence="4 9" id="KW-0067">ATP-binding</keyword>
<dbReference type="AlphaFoldDB" id="A0AAT9L9U4"/>
<reference evidence="12" key="2">
    <citation type="journal article" date="2023" name="Biology">
        <title>Prokaryotic Life Associated with Coal-Fire Gas Vents Revealed by Metagenomics.</title>
        <authorList>
            <person name="Kadnikov V.V."/>
            <person name="Mardanov A.V."/>
            <person name="Beletsky A.V."/>
            <person name="Karnachuk O.V."/>
            <person name="Ravin N.V."/>
        </authorList>
    </citation>
    <scope>NUCLEOTIDE SEQUENCE</scope>
    <source>
        <strain evidence="12">Bu02</strain>
    </source>
</reference>
<dbReference type="KEGG" id="fcz:IMF26_06995"/>
<proteinExistence type="inferred from homology"/>
<dbReference type="Gene3D" id="3.30.1360.40">
    <property type="match status" value="1"/>
</dbReference>
<dbReference type="Pfam" id="PF00521">
    <property type="entry name" value="DNA_topoisoIV"/>
    <property type="match status" value="1"/>
</dbReference>
<dbReference type="FunFam" id="1.10.268.10:FF:000001">
    <property type="entry name" value="DNA gyrase subunit A"/>
    <property type="match status" value="1"/>
</dbReference>
<evidence type="ECO:0000256" key="6">
    <source>
        <dbReference type="ARBA" id="ARBA00023125"/>
    </source>
</evidence>
<dbReference type="InterPro" id="IPR013757">
    <property type="entry name" value="Topo_IIA_A_a_sf"/>
</dbReference>
<name>A0AAT9L9U4_9FIRM</name>
<dbReference type="FunFam" id="3.90.199.10:FF:000001">
    <property type="entry name" value="DNA gyrase subunit A"/>
    <property type="match status" value="1"/>
</dbReference>
<dbReference type="SUPFAM" id="SSF56719">
    <property type="entry name" value="Type II DNA topoisomerase"/>
    <property type="match status" value="1"/>
</dbReference>
<evidence type="ECO:0000256" key="9">
    <source>
        <dbReference type="HAMAP-Rule" id="MF_01897"/>
    </source>
</evidence>
<dbReference type="GO" id="GO:0005694">
    <property type="term" value="C:chromosome"/>
    <property type="evidence" value="ECO:0007669"/>
    <property type="project" value="InterPro"/>
</dbReference>
<comment type="subunit">
    <text evidence="9">Heterotetramer, composed of two GyrA and two GyrB chains. In the heterotetramer, GyrA contains the active site tyrosine that forms a transient covalent intermediate with DNA, while GyrB binds cofactors and catalyzes ATP hydrolysis.</text>
</comment>
<feature type="domain" description="Topo IIA-type catalytic" evidence="11">
    <location>
        <begin position="34"/>
        <end position="498"/>
    </location>
</feature>
<dbReference type="SMART" id="SM00434">
    <property type="entry name" value="TOP4c"/>
    <property type="match status" value="1"/>
</dbReference>
<dbReference type="HAMAP" id="MF_01897">
    <property type="entry name" value="GyrA"/>
    <property type="match status" value="1"/>
</dbReference>
<dbReference type="InterPro" id="IPR002205">
    <property type="entry name" value="Topo_IIA_dom_A"/>
</dbReference>
<comment type="caution">
    <text evidence="9">Lacks conserved residue(s) required for the propagation of feature annotation.</text>
</comment>
<keyword evidence="7 9" id="KW-0413">Isomerase</keyword>
<dbReference type="GO" id="GO:0005737">
    <property type="term" value="C:cytoplasm"/>
    <property type="evidence" value="ECO:0007669"/>
    <property type="project" value="UniProtKB-SubCell"/>
</dbReference>
<evidence type="ECO:0000256" key="8">
    <source>
        <dbReference type="ARBA" id="ARBA00063644"/>
    </source>
</evidence>
<dbReference type="GO" id="GO:0006265">
    <property type="term" value="P:DNA topological change"/>
    <property type="evidence" value="ECO:0007669"/>
    <property type="project" value="UniProtKB-UniRule"/>
</dbReference>
<dbReference type="GO" id="GO:0006261">
    <property type="term" value="P:DNA-templated DNA replication"/>
    <property type="evidence" value="ECO:0007669"/>
    <property type="project" value="UniProtKB-UniRule"/>
</dbReference>
<dbReference type="NCBIfam" id="NF004044">
    <property type="entry name" value="PRK05561.1"/>
    <property type="match status" value="1"/>
</dbReference>
<dbReference type="PROSITE" id="PS52040">
    <property type="entry name" value="TOPO_IIA"/>
    <property type="match status" value="1"/>
</dbReference>
<organism evidence="12">
    <name type="scientific">Candidatus Fermentithermobacillus carboniphilus</name>
    <dbReference type="NCBI Taxonomy" id="3085328"/>
    <lineage>
        <taxon>Bacteria</taxon>
        <taxon>Bacillati</taxon>
        <taxon>Bacillota</taxon>
        <taxon>Candidatus Fermentithermobacillia</taxon>
        <taxon>Candidatus Fermentithermobacillales</taxon>
        <taxon>Candidatus Fermentithermobacillaceae</taxon>
        <taxon>Candidatus Fermentithermobacillus</taxon>
    </lineage>
</organism>
<comment type="subcellular location">
    <subcellularLocation>
        <location evidence="9">Cytoplasm</location>
    </subcellularLocation>
</comment>
<comment type="miscellaneous">
    <text evidence="9">Few gyrases are as efficient as E.coli at forming negative supercoils. Not all organisms have 2 type II topoisomerases; in organisms with a single type II topoisomerase this enzyme also has to decatenate newly replicated chromosomes.</text>
</comment>
<comment type="function">
    <text evidence="9">A type II topoisomerase that negatively supercoils closed circular double-stranded (ds) DNA in an ATP-dependent manner to modulate DNA topology and maintain chromosomes in an underwound state. Negative supercoiling favors strand separation, and DNA replication, transcription, recombination and repair, all of which involve strand separation. Also able to catalyze the interconversion of other topological isomers of dsDNA rings, including catenanes and knotted rings. Type II topoisomerases break and join 2 DNA strands simultaneously in an ATP-dependent manner.</text>
</comment>
<dbReference type="SUPFAM" id="SSF101904">
    <property type="entry name" value="GyrA/ParC C-terminal domain-like"/>
    <property type="match status" value="1"/>
</dbReference>
<dbReference type="GO" id="GO:0005524">
    <property type="term" value="F:ATP binding"/>
    <property type="evidence" value="ECO:0007669"/>
    <property type="project" value="UniProtKB-UniRule"/>
</dbReference>
<comment type="similarity">
    <text evidence="2 9">Belongs to the type II topoisomerase GyrA/ParC subunit family.</text>
</comment>
<dbReference type="EC" id="5.6.2.2" evidence="9"/>
<dbReference type="InterPro" id="IPR035516">
    <property type="entry name" value="Gyrase/topoIV_suA_C"/>
</dbReference>
<evidence type="ECO:0000256" key="1">
    <source>
        <dbReference type="ARBA" id="ARBA00000185"/>
    </source>
</evidence>